<feature type="chain" id="PRO_5046547705" evidence="3">
    <location>
        <begin position="19"/>
        <end position="297"/>
    </location>
</feature>
<keyword evidence="5" id="KW-1185">Reference proteome</keyword>
<reference evidence="4 5" key="1">
    <citation type="submission" date="2022-11" db="EMBL/GenBank/DDBJ databases">
        <title>Minimal conservation of predation-associated metabolite biosynthetic gene clusters underscores biosynthetic potential of Myxococcota including descriptions for ten novel species: Archangium lansinium sp. nov., Myxococcus landrumus sp. nov., Nannocystis bai.</title>
        <authorList>
            <person name="Ahearne A."/>
            <person name="Stevens C."/>
            <person name="Dowd S."/>
        </authorList>
    </citation>
    <scope>NUCLEOTIDE SEQUENCE [LARGE SCALE GENOMIC DNA]</scope>
    <source>
        <strain evidence="4 5">NCELM</strain>
    </source>
</reference>
<keyword evidence="2" id="KW-0812">Transmembrane</keyword>
<feature type="signal peptide" evidence="3">
    <location>
        <begin position="1"/>
        <end position="18"/>
    </location>
</feature>
<dbReference type="Proteomes" id="UP001217838">
    <property type="component" value="Unassembled WGS sequence"/>
</dbReference>
<comment type="caution">
    <text evidence="4">The sequence shown here is derived from an EMBL/GenBank/DDBJ whole genome shotgun (WGS) entry which is preliminary data.</text>
</comment>
<keyword evidence="3" id="KW-0732">Signal</keyword>
<dbReference type="EMBL" id="JAQNDN010000013">
    <property type="protein sequence ID" value="MDC0670542.1"/>
    <property type="molecule type" value="Genomic_DNA"/>
</dbReference>
<evidence type="ECO:0000256" key="1">
    <source>
        <dbReference type="SAM" id="MobiDB-lite"/>
    </source>
</evidence>
<proteinExistence type="predicted"/>
<sequence>MPARVALLTAVLAGPALAAPPLSPTADNTAILDEINAADPTITTTDLASIERLLAAAELAEARLMAAVEMKHVADQLALTATARKVAYARTGESIHLCALLAAAEHVLELPDVPATLAAEATDLRDETRKELVAHPDAACMQPSERAREPEQPPEAEQPRELSKSAEMQMPAQRHSRARHLTIAGSVLLGTAALAAIALIPIQVRRVRAYDDLAALLADVEQAGSRIPEQAQRMRDLGAVGEWTRAAKIGLGVSFAALATVGAGLVVGGRLRSALTRARLTPYGGPQGAGLTLWGRF</sequence>
<evidence type="ECO:0000256" key="2">
    <source>
        <dbReference type="SAM" id="Phobius"/>
    </source>
</evidence>
<keyword evidence="2" id="KW-0472">Membrane</keyword>
<name>A0ABT5B8V9_9BACT</name>
<protein>
    <submittedName>
        <fullName evidence="4">Uncharacterized protein</fullName>
    </submittedName>
</protein>
<evidence type="ECO:0000313" key="4">
    <source>
        <dbReference type="EMBL" id="MDC0670542.1"/>
    </source>
</evidence>
<gene>
    <name evidence="4" type="ORF">POL58_22490</name>
</gene>
<feature type="compositionally biased region" description="Basic and acidic residues" evidence="1">
    <location>
        <begin position="145"/>
        <end position="164"/>
    </location>
</feature>
<accession>A0ABT5B8V9</accession>
<feature type="region of interest" description="Disordered" evidence="1">
    <location>
        <begin position="135"/>
        <end position="169"/>
    </location>
</feature>
<organism evidence="4 5">
    <name type="scientific">Nannocystis radixulma</name>
    <dbReference type="NCBI Taxonomy" id="2995305"/>
    <lineage>
        <taxon>Bacteria</taxon>
        <taxon>Pseudomonadati</taxon>
        <taxon>Myxococcota</taxon>
        <taxon>Polyangia</taxon>
        <taxon>Nannocystales</taxon>
        <taxon>Nannocystaceae</taxon>
        <taxon>Nannocystis</taxon>
    </lineage>
</organism>
<dbReference type="RefSeq" id="WP_272000360.1">
    <property type="nucleotide sequence ID" value="NZ_JAQNDN010000013.1"/>
</dbReference>
<evidence type="ECO:0000256" key="3">
    <source>
        <dbReference type="SAM" id="SignalP"/>
    </source>
</evidence>
<keyword evidence="2" id="KW-1133">Transmembrane helix</keyword>
<evidence type="ECO:0000313" key="5">
    <source>
        <dbReference type="Proteomes" id="UP001217838"/>
    </source>
</evidence>
<feature type="transmembrane region" description="Helical" evidence="2">
    <location>
        <begin position="181"/>
        <end position="200"/>
    </location>
</feature>